<evidence type="ECO:0000256" key="2">
    <source>
        <dbReference type="SAM" id="Phobius"/>
    </source>
</evidence>
<keyword evidence="4" id="KW-1185">Reference proteome</keyword>
<proteinExistence type="predicted"/>
<reference evidence="3 4" key="1">
    <citation type="submission" date="2018-03" db="EMBL/GenBank/DDBJ databases">
        <authorList>
            <person name="Keele B.F."/>
        </authorList>
    </citation>
    <scope>NUCLEOTIDE SEQUENCE [LARGE SCALE GENOMIC DNA]</scope>
    <source>
        <strain evidence="3 4">CECT 8504</strain>
    </source>
</reference>
<evidence type="ECO:0008006" key="5">
    <source>
        <dbReference type="Google" id="ProtNLM"/>
    </source>
</evidence>
<name>A0A2R8BSV5_9RHOB</name>
<sequence>MSDETGSQTDTQSTTAEPRGSGGSAFFVVLLGGFLAGGIGYLAAYYTEFGLFDTGGDDQVAQISEALDAQAVRLQQIEAQADDDTVGAEVGAMGDQLAQLAARLETIESAEPAEMPEATDLTPTNDRISELEDQVAQLQAQTGDQAARIEDNSQAEQLAALTQQIQDLSTQVEEQAATLDSQRQTLESQAVAIEDAGAAATAEANRVSAQAALSGIEAALGAGRPYADEIGALRSTSEVEVPDALVAGADDGVATLGSLQEDFDAFARAALSESVAATAGGGVADRLGAFLRSQTNARSLNERQGGSADAVLSRAEARLNEGNLEAALTEIEALPEEGQDAMSEWLDRANARLDALSGYSDLSSSVNAN</sequence>
<feature type="coiled-coil region" evidence="1">
    <location>
        <begin position="121"/>
        <end position="189"/>
    </location>
</feature>
<keyword evidence="2" id="KW-1133">Transmembrane helix</keyword>
<dbReference type="EMBL" id="ONZF01000002">
    <property type="protein sequence ID" value="SPJ23210.1"/>
    <property type="molecule type" value="Genomic_DNA"/>
</dbReference>
<organism evidence="3 4">
    <name type="scientific">Palleronia abyssalis</name>
    <dbReference type="NCBI Taxonomy" id="1501240"/>
    <lineage>
        <taxon>Bacteria</taxon>
        <taxon>Pseudomonadati</taxon>
        <taxon>Pseudomonadota</taxon>
        <taxon>Alphaproteobacteria</taxon>
        <taxon>Rhodobacterales</taxon>
        <taxon>Roseobacteraceae</taxon>
        <taxon>Palleronia</taxon>
    </lineage>
</organism>
<evidence type="ECO:0000313" key="3">
    <source>
        <dbReference type="EMBL" id="SPJ23210.1"/>
    </source>
</evidence>
<accession>A0A2R8BSV5</accession>
<gene>
    <name evidence="3" type="ORF">PAA8504_01015</name>
</gene>
<feature type="transmembrane region" description="Helical" evidence="2">
    <location>
        <begin position="25"/>
        <end position="46"/>
    </location>
</feature>
<dbReference type="OrthoDB" id="7659420at2"/>
<keyword evidence="2" id="KW-0812">Transmembrane</keyword>
<protein>
    <recommendedName>
        <fullName evidence="5">Mitochondrial inner membrane protein</fullName>
    </recommendedName>
</protein>
<keyword evidence="2" id="KW-0472">Membrane</keyword>
<dbReference type="RefSeq" id="WP_108893068.1">
    <property type="nucleotide sequence ID" value="NZ_ONZF01000002.1"/>
</dbReference>
<evidence type="ECO:0000256" key="1">
    <source>
        <dbReference type="SAM" id="Coils"/>
    </source>
</evidence>
<dbReference type="Gene3D" id="1.10.287.1490">
    <property type="match status" value="1"/>
</dbReference>
<keyword evidence="1" id="KW-0175">Coiled coil</keyword>
<dbReference type="Proteomes" id="UP000244912">
    <property type="component" value="Unassembled WGS sequence"/>
</dbReference>
<dbReference type="AlphaFoldDB" id="A0A2R8BSV5"/>
<evidence type="ECO:0000313" key="4">
    <source>
        <dbReference type="Proteomes" id="UP000244912"/>
    </source>
</evidence>